<evidence type="ECO:0008006" key="3">
    <source>
        <dbReference type="Google" id="ProtNLM"/>
    </source>
</evidence>
<protein>
    <recommendedName>
        <fullName evidence="3">Ubiquinone biosynthesis protein COQ7</fullName>
    </recommendedName>
</protein>
<name>A0A2T9ZJ14_9FUNG</name>
<proteinExistence type="predicted"/>
<sequence>MGTKVAMVCTEAVEVAIGTHYNNQLRELYKSKDDPRLNSLMEDIKLFRDQELEHLDCAVEHGSKDAPLYDTLSSVIANGCKAAIWACERI</sequence>
<dbReference type="STRING" id="133381.A0A2T9ZJ14"/>
<dbReference type="AlphaFoldDB" id="A0A2T9ZJ14"/>
<dbReference type="PANTHER" id="PTHR11237:SF4">
    <property type="entry name" value="5-DEMETHOXYUBIQUINONE HYDROXYLASE, MITOCHONDRIAL"/>
    <property type="match status" value="1"/>
</dbReference>
<dbReference type="OrthoDB" id="275371at2759"/>
<dbReference type="EMBL" id="MBFS01000106">
    <property type="protein sequence ID" value="PVV04579.1"/>
    <property type="molecule type" value="Genomic_DNA"/>
</dbReference>
<dbReference type="GO" id="GO:0005743">
    <property type="term" value="C:mitochondrial inner membrane"/>
    <property type="evidence" value="ECO:0007669"/>
    <property type="project" value="TreeGrafter"/>
</dbReference>
<evidence type="ECO:0000313" key="1">
    <source>
        <dbReference type="EMBL" id="PVV04579.1"/>
    </source>
</evidence>
<dbReference type="InterPro" id="IPR011566">
    <property type="entry name" value="Ubq_synth_Coq7"/>
</dbReference>
<accession>A0A2T9ZJ14</accession>
<dbReference type="GO" id="GO:0006744">
    <property type="term" value="P:ubiquinone biosynthetic process"/>
    <property type="evidence" value="ECO:0007669"/>
    <property type="project" value="InterPro"/>
</dbReference>
<dbReference type="PANTHER" id="PTHR11237">
    <property type="entry name" value="COENZYME Q10 BIOSYNTHESIS PROTEIN 7"/>
    <property type="match status" value="1"/>
</dbReference>
<dbReference type="Proteomes" id="UP000245609">
    <property type="component" value="Unassembled WGS sequence"/>
</dbReference>
<organism evidence="1 2">
    <name type="scientific">Smittium megazygosporum</name>
    <dbReference type="NCBI Taxonomy" id="133381"/>
    <lineage>
        <taxon>Eukaryota</taxon>
        <taxon>Fungi</taxon>
        <taxon>Fungi incertae sedis</taxon>
        <taxon>Zoopagomycota</taxon>
        <taxon>Kickxellomycotina</taxon>
        <taxon>Harpellomycetes</taxon>
        <taxon>Harpellales</taxon>
        <taxon>Legeriomycetaceae</taxon>
        <taxon>Smittium</taxon>
    </lineage>
</organism>
<keyword evidence="2" id="KW-1185">Reference proteome</keyword>
<dbReference type="Pfam" id="PF03232">
    <property type="entry name" value="COQ7"/>
    <property type="match status" value="1"/>
</dbReference>
<dbReference type="GO" id="GO:0008682">
    <property type="term" value="F:3-demethoxyubiquinol 3-hydroxylase activity"/>
    <property type="evidence" value="ECO:0007669"/>
    <property type="project" value="TreeGrafter"/>
</dbReference>
<gene>
    <name evidence="1" type="ORF">BB560_000922</name>
</gene>
<evidence type="ECO:0000313" key="2">
    <source>
        <dbReference type="Proteomes" id="UP000245609"/>
    </source>
</evidence>
<reference evidence="1 2" key="1">
    <citation type="journal article" date="2018" name="MBio">
        <title>Comparative Genomics Reveals the Core Gene Toolbox for the Fungus-Insect Symbiosis.</title>
        <authorList>
            <person name="Wang Y."/>
            <person name="Stata M."/>
            <person name="Wang W."/>
            <person name="Stajich J.E."/>
            <person name="White M.M."/>
            <person name="Moncalvo J.M."/>
        </authorList>
    </citation>
    <scope>NUCLEOTIDE SEQUENCE [LARGE SCALE GENOMIC DNA]</scope>
    <source>
        <strain evidence="1 2">SC-DP-2</strain>
    </source>
</reference>
<comment type="caution">
    <text evidence="1">The sequence shown here is derived from an EMBL/GenBank/DDBJ whole genome shotgun (WGS) entry which is preliminary data.</text>
</comment>